<gene>
    <name evidence="1" type="ORF">JF74_18820</name>
</gene>
<organism evidence="1 2">
    <name type="scientific">Lactobacillus melliventris</name>
    <dbReference type="NCBI Taxonomy" id="1218507"/>
    <lineage>
        <taxon>Bacteria</taxon>
        <taxon>Bacillati</taxon>
        <taxon>Bacillota</taxon>
        <taxon>Bacilli</taxon>
        <taxon>Lactobacillales</taxon>
        <taxon>Lactobacillaceae</taxon>
        <taxon>Lactobacillus</taxon>
    </lineage>
</organism>
<geneLocation type="plasmid" evidence="1">
    <name>pHma8p1</name>
</geneLocation>
<accession>A0A0F4L771</accession>
<dbReference type="RefSeq" id="WP_046325807.1">
    <property type="nucleotide sequence ID" value="NZ_JBHTMT010000007.1"/>
</dbReference>
<dbReference type="EMBL" id="JXLI01000019">
    <property type="protein sequence ID" value="KJY54707.1"/>
    <property type="molecule type" value="Genomic_DNA"/>
</dbReference>
<reference evidence="1 2" key="1">
    <citation type="submission" date="2015-01" db="EMBL/GenBank/DDBJ databases">
        <title>Comparative genomics of the lactic acid bacteria isolated from the honey bee gut.</title>
        <authorList>
            <person name="Ellegaard K.M."/>
            <person name="Tamarit D."/>
            <person name="Javelind E."/>
            <person name="Olofsson T."/>
            <person name="Andersson S.G."/>
            <person name="Vasquez A."/>
        </authorList>
    </citation>
    <scope>NUCLEOTIDE SEQUENCE [LARGE SCALE GENOMIC DNA]</scope>
    <source>
        <strain evidence="1 2">Hma8</strain>
        <plasmid evidence="1">pHma8p1</plasmid>
    </source>
</reference>
<evidence type="ECO:0000313" key="1">
    <source>
        <dbReference type="EMBL" id="KJY54707.1"/>
    </source>
</evidence>
<dbReference type="AlphaFoldDB" id="A0A0F4L771"/>
<name>A0A0F4L771_9LACO</name>
<sequence>MKSDMDKAKKFLKNRKITYKQIALKTEISESTIRKYGMKKSSLQDGKWENINKLARLYDDSVIANNLGSLNNWNYFKKWVNENIPDDRIGKTIKEIILKDKKVIVEIIANLTNEA</sequence>
<comment type="caution">
    <text evidence="1">The sequence shown here is derived from an EMBL/GenBank/DDBJ whole genome shotgun (WGS) entry which is preliminary data.</text>
</comment>
<protein>
    <submittedName>
        <fullName evidence="1">Uncharacterized protein</fullName>
    </submittedName>
</protein>
<proteinExistence type="predicted"/>
<dbReference type="PATRIC" id="fig|1218507.3.peg.27"/>
<dbReference type="OrthoDB" id="9866593at2"/>
<dbReference type="HOGENOM" id="CLU_2260098_0_0_9"/>
<dbReference type="Proteomes" id="UP000033531">
    <property type="component" value="Plasmid pHma8p1"/>
</dbReference>
<evidence type="ECO:0000313" key="2">
    <source>
        <dbReference type="Proteomes" id="UP000033531"/>
    </source>
</evidence>
<keyword evidence="1" id="KW-0614">Plasmid</keyword>